<dbReference type="InterPro" id="IPR017853">
    <property type="entry name" value="GH"/>
</dbReference>
<dbReference type="Gene3D" id="3.20.20.80">
    <property type="entry name" value="Glycosidases"/>
    <property type="match status" value="1"/>
</dbReference>
<gene>
    <name evidence="2" type="ORF">ABC228_07780</name>
</gene>
<dbReference type="Proteomes" id="UP001444625">
    <property type="component" value="Unassembled WGS sequence"/>
</dbReference>
<accession>A0ABU9XFM7</accession>
<evidence type="ECO:0000313" key="3">
    <source>
        <dbReference type="Proteomes" id="UP001444625"/>
    </source>
</evidence>
<sequence>MPNEVWGVDSAASVTQALYNCVINNFGKPSYWGRYLTTVPNVSEGLTESEASFIRRNGIRILPIYNDFNSAVGYRNGRVTAANAIFHARRLNYPEGNFVFANTERSFDIDEAWIRGWVDALYPSGYRPGIYADPSTSNFNEAYCAAVANNAEVSNQLVIWSQEPTPGPTRKRDAPAYNPITPRCQANVWGWQYGENAEECPIDTNLFDTRLLEGLW</sequence>
<evidence type="ECO:0000313" key="2">
    <source>
        <dbReference type="EMBL" id="MEN2767083.1"/>
    </source>
</evidence>
<keyword evidence="3" id="KW-1185">Reference proteome</keyword>
<dbReference type="InterPro" id="IPR015020">
    <property type="entry name" value="Rv2525c-like_Glyco_Hydro-like"/>
</dbReference>
<proteinExistence type="predicted"/>
<comment type="caution">
    <text evidence="2">The sequence shown here is derived from an EMBL/GenBank/DDBJ whole genome shotgun (WGS) entry which is preliminary data.</text>
</comment>
<dbReference type="RefSeq" id="WP_345824543.1">
    <property type="nucleotide sequence ID" value="NZ_JBDIML010000002.1"/>
</dbReference>
<evidence type="ECO:0000259" key="1">
    <source>
        <dbReference type="Pfam" id="PF08924"/>
    </source>
</evidence>
<keyword evidence="2" id="KW-0378">Hydrolase</keyword>
<protein>
    <submittedName>
        <fullName evidence="2">Glycoside hydrolase domain-containing protein</fullName>
    </submittedName>
</protein>
<organism evidence="2 3">
    <name type="scientific">Ornithinibacillus xuwenensis</name>
    <dbReference type="NCBI Taxonomy" id="3144668"/>
    <lineage>
        <taxon>Bacteria</taxon>
        <taxon>Bacillati</taxon>
        <taxon>Bacillota</taxon>
        <taxon>Bacilli</taxon>
        <taxon>Bacillales</taxon>
        <taxon>Bacillaceae</taxon>
        <taxon>Ornithinibacillus</taxon>
    </lineage>
</organism>
<reference evidence="2 3" key="1">
    <citation type="submission" date="2024-05" db="EMBL/GenBank/DDBJ databases">
        <authorList>
            <person name="Haq I."/>
            <person name="Ullah Z."/>
            <person name="Ahmad R."/>
            <person name="Li M."/>
            <person name="Tong Y."/>
        </authorList>
    </citation>
    <scope>NUCLEOTIDE SEQUENCE [LARGE SCALE GENOMIC DNA]</scope>
    <source>
        <strain evidence="2 3">16A2E</strain>
    </source>
</reference>
<dbReference type="Pfam" id="PF08924">
    <property type="entry name" value="Rv2525c_GlyHyd-like"/>
    <property type="match status" value="1"/>
</dbReference>
<dbReference type="EMBL" id="JBDIML010000002">
    <property type="protein sequence ID" value="MEN2767083.1"/>
    <property type="molecule type" value="Genomic_DNA"/>
</dbReference>
<feature type="domain" description="Rv2525c-like glycoside hydrolase-like" evidence="1">
    <location>
        <begin position="31"/>
        <end position="163"/>
    </location>
</feature>
<dbReference type="SUPFAM" id="SSF51445">
    <property type="entry name" value="(Trans)glycosidases"/>
    <property type="match status" value="1"/>
</dbReference>
<name>A0ABU9XFM7_9BACI</name>
<dbReference type="GO" id="GO:0016787">
    <property type="term" value="F:hydrolase activity"/>
    <property type="evidence" value="ECO:0007669"/>
    <property type="project" value="UniProtKB-KW"/>
</dbReference>